<evidence type="ECO:0000256" key="3">
    <source>
        <dbReference type="ARBA" id="ARBA00022840"/>
    </source>
</evidence>
<accession>A0A3P3QXJ7</accession>
<name>A0A3P3QXJ7_9FIRM</name>
<comment type="similarity">
    <text evidence="1">Belongs to the CbxX/CfxQ family.</text>
</comment>
<sequence>MNNTNEIRKEYLSSSSIEYKDDFNGEVYSVSDRFMTYGMYLKVGETLGFEIVMNSGEPYKNYIYLDSDNEVSTDEFDWIFNNYAKVIPDKYILEDKTTKNYRVKYTAVVDKSVNINFIDDDIIYMIPDSGYFKAMCKEISEVGGHISVIIVGGKKDGNIGSIVFDFPQRISKKLKSLITMVFKGCVLEEVGDEVTDNNISKKNLKDYIIILLKILGMQQKVDKDSIDNLELGVRSYNALKKANITSLKRLLEMSDMELLKIRNLGRKCISEIRTQLIEKNYVSSCEEEFFENMDSIVLPAIPEDIFDDIVDKRNYMDELQALVGIRAAKDQVKKILAFAKMRKAMEENGEHLEPITMNMEFVGNPGTAKTTVARIVAGLLKEIGIITTGNFIEVGRADLVAQYVGQTAPMVKNVFQRAKGGVLFIDEAYSLLEEVRGEFGDEAINTIVQEMENNRKDTIVIFAGYPDEMDEFFLRNSGLRSRVPFRVNFEDYNVEEMLDICKLEAFKKGFLTDDMADKRIMEICEKSIKNKNNGNGRFCRNLIETGVLNFAFRNYGDLNVNEKIEYILRKEDFIDMNDLDLKSDQNNSKIGFKISA</sequence>
<dbReference type="FunFam" id="3.40.50.300:FF:000216">
    <property type="entry name" value="Type VII secretion ATPase EccA"/>
    <property type="match status" value="1"/>
</dbReference>
<reference evidence="5 6" key="1">
    <citation type="submission" date="2018-11" db="EMBL/GenBank/DDBJ databases">
        <title>Genome sequencing of Lachnoanaerobaculum sp. KCOM 2030 (= ChDC B114).</title>
        <authorList>
            <person name="Kook J.-K."/>
            <person name="Park S.-N."/>
            <person name="Lim Y.K."/>
        </authorList>
    </citation>
    <scope>NUCLEOTIDE SEQUENCE [LARGE SCALE GENOMIC DNA]</scope>
    <source>
        <strain evidence="5 6">KCOM 2030</strain>
    </source>
</reference>
<dbReference type="InterPro" id="IPR003959">
    <property type="entry name" value="ATPase_AAA_core"/>
</dbReference>
<dbReference type="InterPro" id="IPR011260">
    <property type="entry name" value="RNAP_asu_C"/>
</dbReference>
<dbReference type="Pfam" id="PF03118">
    <property type="entry name" value="RNA_pol_A_CTD"/>
    <property type="match status" value="1"/>
</dbReference>
<dbReference type="Gene3D" id="1.10.150.20">
    <property type="entry name" value="5' to 3' exonuclease, C-terminal subdomain"/>
    <property type="match status" value="1"/>
</dbReference>
<dbReference type="InterPro" id="IPR041627">
    <property type="entry name" value="AAA_lid_6"/>
</dbReference>
<dbReference type="GO" id="GO:0006351">
    <property type="term" value="P:DNA-templated transcription"/>
    <property type="evidence" value="ECO:0007669"/>
    <property type="project" value="InterPro"/>
</dbReference>
<dbReference type="InterPro" id="IPR000641">
    <property type="entry name" value="CbxX/CfxQ"/>
</dbReference>
<dbReference type="PANTHER" id="PTHR43392">
    <property type="entry name" value="AAA-TYPE ATPASE FAMILY PROTEIN / ANKYRIN REPEAT FAMILY PROTEIN"/>
    <property type="match status" value="1"/>
</dbReference>
<dbReference type="SUPFAM" id="SSF52540">
    <property type="entry name" value="P-loop containing nucleoside triphosphate hydrolases"/>
    <property type="match status" value="1"/>
</dbReference>
<dbReference type="AlphaFoldDB" id="A0A3P3QXJ7"/>
<comment type="caution">
    <text evidence="5">The sequence shown here is derived from an EMBL/GenBank/DDBJ whole genome shotgun (WGS) entry which is preliminary data.</text>
</comment>
<dbReference type="Gene3D" id="3.40.50.300">
    <property type="entry name" value="P-loop containing nucleotide triphosphate hydrolases"/>
    <property type="match status" value="1"/>
</dbReference>
<dbReference type="EMBL" id="RRCO01000002">
    <property type="protein sequence ID" value="RRJ25941.1"/>
    <property type="molecule type" value="Genomic_DNA"/>
</dbReference>
<protein>
    <submittedName>
        <fullName evidence="5">AAA family ATPase</fullName>
    </submittedName>
</protein>
<evidence type="ECO:0000256" key="2">
    <source>
        <dbReference type="ARBA" id="ARBA00022741"/>
    </source>
</evidence>
<dbReference type="InterPro" id="IPR003593">
    <property type="entry name" value="AAA+_ATPase"/>
</dbReference>
<dbReference type="Pfam" id="PF00004">
    <property type="entry name" value="AAA"/>
    <property type="match status" value="1"/>
</dbReference>
<dbReference type="InterPro" id="IPR027417">
    <property type="entry name" value="P-loop_NTPase"/>
</dbReference>
<evidence type="ECO:0000259" key="4">
    <source>
        <dbReference type="SMART" id="SM00382"/>
    </source>
</evidence>
<dbReference type="Proteomes" id="UP000272490">
    <property type="component" value="Unassembled WGS sequence"/>
</dbReference>
<keyword evidence="6" id="KW-1185">Reference proteome</keyword>
<dbReference type="RefSeq" id="WP_128673749.1">
    <property type="nucleotide sequence ID" value="NZ_CAUQHB010000091.1"/>
</dbReference>
<proteinExistence type="inferred from homology"/>
<dbReference type="SUPFAM" id="SSF47789">
    <property type="entry name" value="C-terminal domain of RNA polymerase alpha subunit"/>
    <property type="match status" value="1"/>
</dbReference>
<evidence type="ECO:0000313" key="6">
    <source>
        <dbReference type="Proteomes" id="UP000272490"/>
    </source>
</evidence>
<dbReference type="GO" id="GO:0003677">
    <property type="term" value="F:DNA binding"/>
    <property type="evidence" value="ECO:0007669"/>
    <property type="project" value="InterPro"/>
</dbReference>
<evidence type="ECO:0000313" key="5">
    <source>
        <dbReference type="EMBL" id="RRJ25941.1"/>
    </source>
</evidence>
<keyword evidence="3" id="KW-0067">ATP-binding</keyword>
<evidence type="ECO:0000256" key="1">
    <source>
        <dbReference type="ARBA" id="ARBA00010378"/>
    </source>
</evidence>
<dbReference type="CDD" id="cd19481">
    <property type="entry name" value="RecA-like_protease"/>
    <property type="match status" value="1"/>
</dbReference>
<dbReference type="GO" id="GO:0003899">
    <property type="term" value="F:DNA-directed RNA polymerase activity"/>
    <property type="evidence" value="ECO:0007669"/>
    <property type="project" value="InterPro"/>
</dbReference>
<feature type="domain" description="AAA+ ATPase" evidence="4">
    <location>
        <begin position="355"/>
        <end position="493"/>
    </location>
</feature>
<dbReference type="PRINTS" id="PR00819">
    <property type="entry name" value="CBXCFQXSUPER"/>
</dbReference>
<dbReference type="GO" id="GO:0016887">
    <property type="term" value="F:ATP hydrolysis activity"/>
    <property type="evidence" value="ECO:0007669"/>
    <property type="project" value="InterPro"/>
</dbReference>
<dbReference type="SMART" id="SM00382">
    <property type="entry name" value="AAA"/>
    <property type="match status" value="1"/>
</dbReference>
<dbReference type="PANTHER" id="PTHR43392:SF2">
    <property type="entry name" value="AAA-TYPE ATPASE FAMILY PROTEIN _ ANKYRIN REPEAT FAMILY PROTEIN"/>
    <property type="match status" value="1"/>
</dbReference>
<dbReference type="Gene3D" id="1.10.8.60">
    <property type="match status" value="1"/>
</dbReference>
<dbReference type="Pfam" id="PF17866">
    <property type="entry name" value="AAA_lid_6"/>
    <property type="match status" value="1"/>
</dbReference>
<keyword evidence="2" id="KW-0547">Nucleotide-binding</keyword>
<dbReference type="GO" id="GO:0005524">
    <property type="term" value="F:ATP binding"/>
    <property type="evidence" value="ECO:0007669"/>
    <property type="project" value="UniProtKB-KW"/>
</dbReference>
<organism evidence="5 6">
    <name type="scientific">Lachnoanaerobaculum gingivalis</name>
    <dbReference type="NCBI Taxonomy" id="2490855"/>
    <lineage>
        <taxon>Bacteria</taxon>
        <taxon>Bacillati</taxon>
        <taxon>Bacillota</taxon>
        <taxon>Clostridia</taxon>
        <taxon>Lachnospirales</taxon>
        <taxon>Lachnospiraceae</taxon>
        <taxon>Lachnoanaerobaculum</taxon>
    </lineage>
</organism>
<gene>
    <name evidence="5" type="ORF">EHV10_05235</name>
</gene>
<dbReference type="InterPro" id="IPR050773">
    <property type="entry name" value="CbxX/CfxQ_RuBisCO_ESX"/>
</dbReference>
<dbReference type="OrthoDB" id="9806903at2"/>